<evidence type="ECO:0000313" key="3">
    <source>
        <dbReference type="EMBL" id="WPU63843.1"/>
    </source>
</evidence>
<feature type="region of interest" description="Disordered" evidence="1">
    <location>
        <begin position="628"/>
        <end position="660"/>
    </location>
</feature>
<feature type="compositionally biased region" description="Polar residues" evidence="1">
    <location>
        <begin position="545"/>
        <end position="556"/>
    </location>
</feature>
<feature type="compositionally biased region" description="Low complexity" evidence="1">
    <location>
        <begin position="523"/>
        <end position="544"/>
    </location>
</feature>
<feature type="region of interest" description="Disordered" evidence="1">
    <location>
        <begin position="501"/>
        <end position="562"/>
    </location>
</feature>
<keyword evidence="2" id="KW-0732">Signal</keyword>
<reference evidence="3 4" key="1">
    <citation type="submission" date="2023-11" db="EMBL/GenBank/DDBJ databases">
        <title>Peredibacter starrii A3.12.</title>
        <authorList>
            <person name="Mitchell R.J."/>
        </authorList>
    </citation>
    <scope>NUCLEOTIDE SEQUENCE [LARGE SCALE GENOMIC DNA]</scope>
    <source>
        <strain evidence="3 4">A3.12</strain>
    </source>
</reference>
<dbReference type="AlphaFoldDB" id="A0AAX4HL29"/>
<gene>
    <name evidence="3" type="ORF">SOO65_14200</name>
</gene>
<dbReference type="EMBL" id="CP139487">
    <property type="protein sequence ID" value="WPU63843.1"/>
    <property type="molecule type" value="Genomic_DNA"/>
</dbReference>
<feature type="compositionally biased region" description="Low complexity" evidence="1">
    <location>
        <begin position="673"/>
        <end position="689"/>
    </location>
</feature>
<name>A0AAX4HL29_9BACT</name>
<evidence type="ECO:0000256" key="1">
    <source>
        <dbReference type="SAM" id="MobiDB-lite"/>
    </source>
</evidence>
<protein>
    <submittedName>
        <fullName evidence="3">Uncharacterized protein</fullName>
    </submittedName>
</protein>
<keyword evidence="4" id="KW-1185">Reference proteome</keyword>
<sequence length="791" mass="87493">MIKILLIVFLSFSLWASEEEDCETDVSTPAIKMAEELAVPNCITKNNLYKAKSGSSEELCQNCKSKFEKNSNKSIPSFSKTKKQETFFNSALEEYKKLVTNNLISTARLRALMPTGAKYENSLKSCQPKTSEDFIKGCHSETAKKLFKNSTLLQSLQRETSNELAKILSKDDYQAPSTLLNRSKASCFVPEKDILLIASSNVEEALTPDLIEYFKSPAIEKLGSVEEIFSSDDFISKFGDKSELRESVVSHPLLAEYFKSPKSIATFFKTLPQNASTADLRKTLYSKNSGELFDKSLAESCEKSFRALQENICSKEFESGDLTIDPFNNYNKLFSEDLKPSKDKFATSEDLLQKNFELLGLCESSSISSRNLTTCNEVISNFLPQRYKEQNINSFKDDKFATEIGSINESICSVDDNKCPAGSKDISCKAFLKYKELKNIDSLESKLANSSNKEVNDLLRSMIGDPKNLDPKTKEILVLQGILPKDDGTLVAQAEIPERQPGYFNQAPASQTQAKVTTPIQPAAASARTASSSRSQQSASSDSSNWTGQPTTSSIPDLSDYYKNQKEMDDIESEIMRRLSSMPEQKPASKAAAKKIARDAYAKTGRSMPTALEDYYANRMMGQYNAPSVSGSSDFEDAANTGSGPRREASVSNTDSAAEKWKKDGMNRALADMHGAKQAAAAGAGRNPASTNDDANAKALTTVALNIAEDPKVTLSQSLAEKINKNDPETQLLQVLVKNKSNFILQMKSVNFKVIFDDQKKLRLLVDSGDPKEAERLRPQLELFFKRLSAL</sequence>
<accession>A0AAX4HL29</accession>
<proteinExistence type="predicted"/>
<organism evidence="3 4">
    <name type="scientific">Peredibacter starrii</name>
    <dbReference type="NCBI Taxonomy" id="28202"/>
    <lineage>
        <taxon>Bacteria</taxon>
        <taxon>Pseudomonadati</taxon>
        <taxon>Bdellovibrionota</taxon>
        <taxon>Bacteriovoracia</taxon>
        <taxon>Bacteriovoracales</taxon>
        <taxon>Bacteriovoracaceae</taxon>
        <taxon>Peredibacter</taxon>
    </lineage>
</organism>
<feature type="signal peptide" evidence="2">
    <location>
        <begin position="1"/>
        <end position="16"/>
    </location>
</feature>
<dbReference type="Proteomes" id="UP001324634">
    <property type="component" value="Chromosome"/>
</dbReference>
<dbReference type="KEGG" id="psti:SOO65_14200"/>
<dbReference type="RefSeq" id="WP_321391339.1">
    <property type="nucleotide sequence ID" value="NZ_CP139487.1"/>
</dbReference>
<evidence type="ECO:0000256" key="2">
    <source>
        <dbReference type="SAM" id="SignalP"/>
    </source>
</evidence>
<feature type="compositionally biased region" description="Polar residues" evidence="1">
    <location>
        <begin position="507"/>
        <end position="520"/>
    </location>
</feature>
<feature type="region of interest" description="Disordered" evidence="1">
    <location>
        <begin position="673"/>
        <end position="693"/>
    </location>
</feature>
<evidence type="ECO:0000313" key="4">
    <source>
        <dbReference type="Proteomes" id="UP001324634"/>
    </source>
</evidence>
<feature type="chain" id="PRO_5043455591" evidence="2">
    <location>
        <begin position="17"/>
        <end position="791"/>
    </location>
</feature>